<dbReference type="Proteomes" id="UP000095286">
    <property type="component" value="Unplaced"/>
</dbReference>
<dbReference type="WBParaSite" id="RSKR_0000671200.1">
    <property type="protein sequence ID" value="RSKR_0000671200.1"/>
    <property type="gene ID" value="RSKR_0000671200"/>
</dbReference>
<evidence type="ECO:0000313" key="1">
    <source>
        <dbReference type="Proteomes" id="UP000095286"/>
    </source>
</evidence>
<protein>
    <submittedName>
        <fullName evidence="2">SRCR domain-containing protein</fullName>
    </submittedName>
</protein>
<name>A0AC35U281_9BILA</name>
<accession>A0AC35U281</accession>
<sequence>MFFDTGIGLKVYGAIEALGNEFAHIQMLPYQQKLFYDYQFPDFRLIDGPTVRQGRLQFKVKDRWRSVCTALTNWTAIDTGAACKSMGYGDGGFWKWYLR</sequence>
<proteinExistence type="predicted"/>
<evidence type="ECO:0000313" key="2">
    <source>
        <dbReference type="WBParaSite" id="RSKR_0000671200.1"/>
    </source>
</evidence>
<reference evidence="2" key="1">
    <citation type="submission" date="2016-11" db="UniProtKB">
        <authorList>
            <consortium name="WormBaseParasite"/>
        </authorList>
    </citation>
    <scope>IDENTIFICATION</scope>
    <source>
        <strain evidence="2">KR3021</strain>
    </source>
</reference>
<organism evidence="1 2">
    <name type="scientific">Rhabditophanes sp. KR3021</name>
    <dbReference type="NCBI Taxonomy" id="114890"/>
    <lineage>
        <taxon>Eukaryota</taxon>
        <taxon>Metazoa</taxon>
        <taxon>Ecdysozoa</taxon>
        <taxon>Nematoda</taxon>
        <taxon>Chromadorea</taxon>
        <taxon>Rhabditida</taxon>
        <taxon>Tylenchina</taxon>
        <taxon>Panagrolaimomorpha</taxon>
        <taxon>Strongyloidoidea</taxon>
        <taxon>Alloionematidae</taxon>
        <taxon>Rhabditophanes</taxon>
    </lineage>
</organism>